<gene>
    <name evidence="7" type="ORF">CASFOL_008447</name>
</gene>
<evidence type="ECO:0000256" key="1">
    <source>
        <dbReference type="PROSITE-ProRule" id="PRU00181"/>
    </source>
</evidence>
<protein>
    <recommendedName>
        <fullName evidence="9">Small heat shock protein</fullName>
    </recommendedName>
</protein>
<evidence type="ECO:0000256" key="4">
    <source>
        <dbReference type="SAM" id="SignalP"/>
    </source>
</evidence>
<dbReference type="InterPro" id="IPR002068">
    <property type="entry name" value="A-crystallin/Hsp20_dom"/>
</dbReference>
<evidence type="ECO:0000256" key="2">
    <source>
        <dbReference type="PROSITE-ProRule" id="PRU00285"/>
    </source>
</evidence>
<dbReference type="AlphaFoldDB" id="A0ABD3E2Z8"/>
<dbReference type="GO" id="GO:0003743">
    <property type="term" value="F:translation initiation factor activity"/>
    <property type="evidence" value="ECO:0007669"/>
    <property type="project" value="UniProtKB-UniRule"/>
</dbReference>
<name>A0ABD3E2Z8_9LAMI</name>
<dbReference type="InterPro" id="IPR008978">
    <property type="entry name" value="HSP20-like_chaperone"/>
</dbReference>
<dbReference type="PROSITE" id="PS50832">
    <property type="entry name" value="S1_IF1_TYPE"/>
    <property type="match status" value="1"/>
</dbReference>
<sequence length="156" mass="17591">MANPLRRLLLSGLVGLSIPVALPSALRYFRTPAPSSDDDYDFYVDCGPAVKSAPAPKTPIPAHEFKARNAPDGFHLRLYMAGVGREDVKVWYEGDDLIAEGYKEKDFEDEDDILMRYRVTSPPDKLFDLDATRSDIDNGLLKVFVPRRREEDLTTD</sequence>
<evidence type="ECO:0000259" key="5">
    <source>
        <dbReference type="PROSITE" id="PS01031"/>
    </source>
</evidence>
<proteinExistence type="inferred from homology"/>
<dbReference type="Pfam" id="PF00011">
    <property type="entry name" value="HSP20"/>
    <property type="match status" value="1"/>
</dbReference>
<dbReference type="CDD" id="cd06464">
    <property type="entry name" value="ACD_sHsps-like"/>
    <property type="match status" value="1"/>
</dbReference>
<feature type="domain" description="SHSP" evidence="5">
    <location>
        <begin position="51"/>
        <end position="156"/>
    </location>
</feature>
<comment type="caution">
    <text evidence="7">The sequence shown here is derived from an EMBL/GenBank/DDBJ whole genome shotgun (WGS) entry which is preliminary data.</text>
</comment>
<feature type="domain" description="S1-like" evidence="6">
    <location>
        <begin position="72"/>
        <end position="118"/>
    </location>
</feature>
<comment type="similarity">
    <text evidence="2 3">Belongs to the small heat shock protein (HSP20) family.</text>
</comment>
<dbReference type="EMBL" id="JAVIJP010000009">
    <property type="protein sequence ID" value="KAL3647479.1"/>
    <property type="molecule type" value="Genomic_DNA"/>
</dbReference>
<reference evidence="8" key="1">
    <citation type="journal article" date="2024" name="IScience">
        <title>Strigolactones Initiate the Formation of Haustorium-like Structures in Castilleja.</title>
        <authorList>
            <person name="Buerger M."/>
            <person name="Peterson D."/>
            <person name="Chory J."/>
        </authorList>
    </citation>
    <scope>NUCLEOTIDE SEQUENCE [LARGE SCALE GENOMIC DNA]</scope>
</reference>
<dbReference type="InterPro" id="IPR006196">
    <property type="entry name" value="RNA-binding_domain_S1_IF1"/>
</dbReference>
<keyword evidence="1" id="KW-0396">Initiation factor</keyword>
<feature type="chain" id="PRO_5044824709" description="Small heat shock protein" evidence="4">
    <location>
        <begin position="24"/>
        <end position="156"/>
    </location>
</feature>
<organism evidence="7 8">
    <name type="scientific">Castilleja foliolosa</name>
    <dbReference type="NCBI Taxonomy" id="1961234"/>
    <lineage>
        <taxon>Eukaryota</taxon>
        <taxon>Viridiplantae</taxon>
        <taxon>Streptophyta</taxon>
        <taxon>Embryophyta</taxon>
        <taxon>Tracheophyta</taxon>
        <taxon>Spermatophyta</taxon>
        <taxon>Magnoliopsida</taxon>
        <taxon>eudicotyledons</taxon>
        <taxon>Gunneridae</taxon>
        <taxon>Pentapetalae</taxon>
        <taxon>asterids</taxon>
        <taxon>lamiids</taxon>
        <taxon>Lamiales</taxon>
        <taxon>Orobanchaceae</taxon>
        <taxon>Pedicularideae</taxon>
        <taxon>Castillejinae</taxon>
        <taxon>Castilleja</taxon>
    </lineage>
</organism>
<evidence type="ECO:0000259" key="6">
    <source>
        <dbReference type="PROSITE" id="PS50832"/>
    </source>
</evidence>
<keyword evidence="4" id="KW-0732">Signal</keyword>
<evidence type="ECO:0008006" key="9">
    <source>
        <dbReference type="Google" id="ProtNLM"/>
    </source>
</evidence>
<feature type="signal peptide" evidence="4">
    <location>
        <begin position="1"/>
        <end position="23"/>
    </location>
</feature>
<evidence type="ECO:0000313" key="8">
    <source>
        <dbReference type="Proteomes" id="UP001632038"/>
    </source>
</evidence>
<dbReference type="Gene3D" id="2.60.40.790">
    <property type="match status" value="1"/>
</dbReference>
<accession>A0ABD3E2Z8</accession>
<dbReference type="Proteomes" id="UP001632038">
    <property type="component" value="Unassembled WGS sequence"/>
</dbReference>
<evidence type="ECO:0000256" key="3">
    <source>
        <dbReference type="RuleBase" id="RU003616"/>
    </source>
</evidence>
<keyword evidence="1" id="KW-0648">Protein biosynthesis</keyword>
<dbReference type="PROSITE" id="PS01031">
    <property type="entry name" value="SHSP"/>
    <property type="match status" value="1"/>
</dbReference>
<evidence type="ECO:0000313" key="7">
    <source>
        <dbReference type="EMBL" id="KAL3647479.1"/>
    </source>
</evidence>
<dbReference type="SUPFAM" id="SSF49764">
    <property type="entry name" value="HSP20-like chaperones"/>
    <property type="match status" value="1"/>
</dbReference>
<keyword evidence="8" id="KW-1185">Reference proteome</keyword>